<dbReference type="AlphaFoldDB" id="A0A6A5W096"/>
<dbReference type="Pfam" id="PF13424">
    <property type="entry name" value="TPR_12"/>
    <property type="match status" value="2"/>
</dbReference>
<dbReference type="Proteomes" id="UP000799779">
    <property type="component" value="Unassembled WGS sequence"/>
</dbReference>
<evidence type="ECO:0000256" key="1">
    <source>
        <dbReference type="ARBA" id="ARBA00022737"/>
    </source>
</evidence>
<dbReference type="Gene3D" id="1.25.40.10">
    <property type="entry name" value="Tetratricopeptide repeat domain"/>
    <property type="match status" value="2"/>
</dbReference>
<dbReference type="PROSITE" id="PS50005">
    <property type="entry name" value="TPR"/>
    <property type="match status" value="1"/>
</dbReference>
<protein>
    <submittedName>
        <fullName evidence="4">TPR-like protein</fullName>
    </submittedName>
</protein>
<dbReference type="OrthoDB" id="20872at2759"/>
<feature type="repeat" description="TPR" evidence="3">
    <location>
        <begin position="64"/>
        <end position="97"/>
    </location>
</feature>
<organism evidence="4 5">
    <name type="scientific">Amniculicola lignicola CBS 123094</name>
    <dbReference type="NCBI Taxonomy" id="1392246"/>
    <lineage>
        <taxon>Eukaryota</taxon>
        <taxon>Fungi</taxon>
        <taxon>Dikarya</taxon>
        <taxon>Ascomycota</taxon>
        <taxon>Pezizomycotina</taxon>
        <taxon>Dothideomycetes</taxon>
        <taxon>Pleosporomycetidae</taxon>
        <taxon>Pleosporales</taxon>
        <taxon>Amniculicolaceae</taxon>
        <taxon>Amniculicola</taxon>
    </lineage>
</organism>
<dbReference type="Pfam" id="PF13374">
    <property type="entry name" value="TPR_10"/>
    <property type="match status" value="1"/>
</dbReference>
<reference evidence="4" key="1">
    <citation type="journal article" date="2020" name="Stud. Mycol.">
        <title>101 Dothideomycetes genomes: a test case for predicting lifestyles and emergence of pathogens.</title>
        <authorList>
            <person name="Haridas S."/>
            <person name="Albert R."/>
            <person name="Binder M."/>
            <person name="Bloem J."/>
            <person name="Labutti K."/>
            <person name="Salamov A."/>
            <person name="Andreopoulos B."/>
            <person name="Baker S."/>
            <person name="Barry K."/>
            <person name="Bills G."/>
            <person name="Bluhm B."/>
            <person name="Cannon C."/>
            <person name="Castanera R."/>
            <person name="Culley D."/>
            <person name="Daum C."/>
            <person name="Ezra D."/>
            <person name="Gonzalez J."/>
            <person name="Henrissat B."/>
            <person name="Kuo A."/>
            <person name="Liang C."/>
            <person name="Lipzen A."/>
            <person name="Lutzoni F."/>
            <person name="Magnuson J."/>
            <person name="Mondo S."/>
            <person name="Nolan M."/>
            <person name="Ohm R."/>
            <person name="Pangilinan J."/>
            <person name="Park H.-J."/>
            <person name="Ramirez L."/>
            <person name="Alfaro M."/>
            <person name="Sun H."/>
            <person name="Tritt A."/>
            <person name="Yoshinaga Y."/>
            <person name="Zwiers L.-H."/>
            <person name="Turgeon B."/>
            <person name="Goodwin S."/>
            <person name="Spatafora J."/>
            <person name="Crous P."/>
            <person name="Grigoriev I."/>
        </authorList>
    </citation>
    <scope>NUCLEOTIDE SEQUENCE</scope>
    <source>
        <strain evidence="4">CBS 123094</strain>
    </source>
</reference>
<evidence type="ECO:0000313" key="5">
    <source>
        <dbReference type="Proteomes" id="UP000799779"/>
    </source>
</evidence>
<dbReference type="InterPro" id="IPR019734">
    <property type="entry name" value="TPR_rpt"/>
</dbReference>
<keyword evidence="5" id="KW-1185">Reference proteome</keyword>
<keyword evidence="2 3" id="KW-0802">TPR repeat</keyword>
<sequence>MYPTLRRTRYQLNNVVQEADTSQSLFDLAGKHKEDEKWTDAENAYLQVITIREKEHGIDDQLLRDSYYNLGVVYHNLQRFDEAADRLELALDGEDKAYGAGDNRSMFTAYKLGQVYKEQKKTDAATRMFLRAVGRETSFGAGDIAVRNSRFELGLIYENLGQLEDAVNVYELTVKGEEEAVGIDHADTLITVNRLANMYRRLERFNDAERSYTRILDARQKTLGPNHKRVLDTYYNLGLVYKDSKNYVAAGINFSKAMTGCETTLGANDPETLDAMDEAAGVLVLDSKYKGAADLYRTILQRRRESLGSDHADTKESEHKL</sequence>
<dbReference type="SUPFAM" id="SSF48452">
    <property type="entry name" value="TPR-like"/>
    <property type="match status" value="1"/>
</dbReference>
<dbReference type="InterPro" id="IPR011990">
    <property type="entry name" value="TPR-like_helical_dom_sf"/>
</dbReference>
<dbReference type="PANTHER" id="PTHR45641">
    <property type="entry name" value="TETRATRICOPEPTIDE REPEAT PROTEIN (AFU_ORTHOLOGUE AFUA_6G03870)"/>
    <property type="match status" value="1"/>
</dbReference>
<evidence type="ECO:0000256" key="3">
    <source>
        <dbReference type="PROSITE-ProRule" id="PRU00339"/>
    </source>
</evidence>
<accession>A0A6A5W096</accession>
<keyword evidence="1" id="KW-0677">Repeat</keyword>
<dbReference type="Pfam" id="PF13181">
    <property type="entry name" value="TPR_8"/>
    <property type="match status" value="1"/>
</dbReference>
<dbReference type="EMBL" id="ML977697">
    <property type="protein sequence ID" value="KAF1993561.1"/>
    <property type="molecule type" value="Genomic_DNA"/>
</dbReference>
<evidence type="ECO:0000256" key="2">
    <source>
        <dbReference type="ARBA" id="ARBA00022803"/>
    </source>
</evidence>
<name>A0A6A5W096_9PLEO</name>
<dbReference type="SMART" id="SM00028">
    <property type="entry name" value="TPR"/>
    <property type="match status" value="6"/>
</dbReference>
<feature type="non-terminal residue" evidence="4">
    <location>
        <position position="321"/>
    </location>
</feature>
<evidence type="ECO:0000313" key="4">
    <source>
        <dbReference type="EMBL" id="KAF1993561.1"/>
    </source>
</evidence>
<dbReference type="PANTHER" id="PTHR45641:SF19">
    <property type="entry name" value="NEPHROCYSTIN-3"/>
    <property type="match status" value="1"/>
</dbReference>
<proteinExistence type="predicted"/>
<gene>
    <name evidence="4" type="ORF">P154DRAFT_449871</name>
</gene>